<evidence type="ECO:0000313" key="2">
    <source>
        <dbReference type="Proteomes" id="UP001417504"/>
    </source>
</evidence>
<evidence type="ECO:0000313" key="1">
    <source>
        <dbReference type="EMBL" id="KAK9136705.1"/>
    </source>
</evidence>
<name>A0AAP0PDK7_9MAGN</name>
<comment type="caution">
    <text evidence="1">The sequence shown here is derived from an EMBL/GenBank/DDBJ whole genome shotgun (WGS) entry which is preliminary data.</text>
</comment>
<sequence>MVLTRSFFLYALHLSLDYGQVPKSVCFRKLDTLLQCLLIWCSISFLGNEPF</sequence>
<protein>
    <submittedName>
        <fullName evidence="1">Uncharacterized protein</fullName>
    </submittedName>
</protein>
<keyword evidence="2" id="KW-1185">Reference proteome</keyword>
<accession>A0AAP0PDK7</accession>
<gene>
    <name evidence="1" type="ORF">Sjap_007299</name>
</gene>
<dbReference type="Proteomes" id="UP001417504">
    <property type="component" value="Unassembled WGS sequence"/>
</dbReference>
<dbReference type="EMBL" id="JBBNAE010000003">
    <property type="protein sequence ID" value="KAK9136705.1"/>
    <property type="molecule type" value="Genomic_DNA"/>
</dbReference>
<reference evidence="1 2" key="1">
    <citation type="submission" date="2024-01" db="EMBL/GenBank/DDBJ databases">
        <title>Genome assemblies of Stephania.</title>
        <authorList>
            <person name="Yang L."/>
        </authorList>
    </citation>
    <scope>NUCLEOTIDE SEQUENCE [LARGE SCALE GENOMIC DNA]</scope>
    <source>
        <strain evidence="1">QJT</strain>
        <tissue evidence="1">Leaf</tissue>
    </source>
</reference>
<organism evidence="1 2">
    <name type="scientific">Stephania japonica</name>
    <dbReference type="NCBI Taxonomy" id="461633"/>
    <lineage>
        <taxon>Eukaryota</taxon>
        <taxon>Viridiplantae</taxon>
        <taxon>Streptophyta</taxon>
        <taxon>Embryophyta</taxon>
        <taxon>Tracheophyta</taxon>
        <taxon>Spermatophyta</taxon>
        <taxon>Magnoliopsida</taxon>
        <taxon>Ranunculales</taxon>
        <taxon>Menispermaceae</taxon>
        <taxon>Menispermoideae</taxon>
        <taxon>Cissampelideae</taxon>
        <taxon>Stephania</taxon>
    </lineage>
</organism>
<proteinExistence type="predicted"/>
<dbReference type="AlphaFoldDB" id="A0AAP0PDK7"/>